<dbReference type="InterPro" id="IPR000242">
    <property type="entry name" value="PTP_cat"/>
</dbReference>
<organism evidence="2">
    <name type="scientific">Brugia malayi</name>
    <name type="common">Filarial nematode worm</name>
    <dbReference type="NCBI Taxonomy" id="6279"/>
    <lineage>
        <taxon>Eukaryota</taxon>
        <taxon>Metazoa</taxon>
        <taxon>Ecdysozoa</taxon>
        <taxon>Nematoda</taxon>
        <taxon>Chromadorea</taxon>
        <taxon>Rhabditida</taxon>
        <taxon>Spirurina</taxon>
        <taxon>Spiruromorpha</taxon>
        <taxon>Filarioidea</taxon>
        <taxon>Onchocercidae</taxon>
        <taxon>Brugia</taxon>
    </lineage>
</organism>
<proteinExistence type="predicted"/>
<dbReference type="EMBL" id="DS239223">
    <property type="protein sequence ID" value="EDP34469.1"/>
    <property type="molecule type" value="Genomic_DNA"/>
</dbReference>
<dbReference type="GO" id="GO:0004725">
    <property type="term" value="F:protein tyrosine phosphatase activity"/>
    <property type="evidence" value="ECO:0007669"/>
    <property type="project" value="InterPro"/>
</dbReference>
<evidence type="ECO:0000259" key="1">
    <source>
        <dbReference type="Pfam" id="PF00102"/>
    </source>
</evidence>
<gene>
    <name evidence="2" type="ORF">Bm1_26150</name>
</gene>
<reference evidence="2" key="1">
    <citation type="journal article" date="2007" name="Science">
        <title>Draft genome of the filarial nematode parasite Brugia malayi.</title>
        <authorList>
            <person name="Ghedin E."/>
            <person name="Wang S."/>
            <person name="Spiro D."/>
            <person name="Caler E."/>
            <person name="Zhao Q."/>
            <person name="Crabtree J."/>
            <person name="Allen J.E."/>
            <person name="Delcher A.L."/>
            <person name="Guiliano D.B."/>
            <person name="Miranda-Saavedra D."/>
            <person name="Angiuoli S.V."/>
            <person name="Creasy T."/>
            <person name="Amedeo P."/>
            <person name="Haas B."/>
            <person name="El-Sayed N.M."/>
            <person name="Wortman J.R."/>
            <person name="Feldblyum T."/>
            <person name="Tallon L."/>
            <person name="Schatz M."/>
            <person name="Shumway M."/>
            <person name="Koo H."/>
            <person name="Salzberg S.L."/>
            <person name="Schobel S."/>
            <person name="Pertea M."/>
            <person name="Pop M."/>
            <person name="White O."/>
            <person name="Barton G.J."/>
            <person name="Carlow C.K."/>
            <person name="Crawford M.J."/>
            <person name="Daub J."/>
            <person name="Dimmic M.W."/>
            <person name="Estes C.F."/>
            <person name="Foster J.M."/>
            <person name="Ganatra M."/>
            <person name="Gregory W.F."/>
            <person name="Johnson N.M."/>
            <person name="Jin J."/>
            <person name="Komuniecki R."/>
            <person name="Korf I."/>
            <person name="Kumar S."/>
            <person name="Laney S."/>
            <person name="Li B.W."/>
            <person name="Li W."/>
            <person name="Lindblom T.H."/>
            <person name="Lustigman S."/>
            <person name="Ma D."/>
            <person name="Maina C.V."/>
            <person name="Martin D.M."/>
            <person name="McCarter J.P."/>
            <person name="McReynolds L."/>
            <person name="Mitreva M."/>
            <person name="Nutman T.B."/>
            <person name="Parkinson J."/>
            <person name="Peregrin-Alvarez J.M."/>
            <person name="Poole C."/>
            <person name="Ren Q."/>
            <person name="Saunders L."/>
            <person name="Sluder A.E."/>
            <person name="Smith K."/>
            <person name="Stanke M."/>
            <person name="Unnasch T.R."/>
            <person name="Ware J."/>
            <person name="Wei A.D."/>
            <person name="Weil G."/>
            <person name="Williams D.J."/>
            <person name="Zhang Y."/>
            <person name="Williams S.A."/>
            <person name="Fraser-Liggett C."/>
            <person name="Slatko B."/>
            <person name="Blaxter M.L."/>
            <person name="Scott A.L."/>
        </authorList>
    </citation>
    <scope>NUCLEOTIDE SEQUENCE [LARGE SCALE GENOMIC DNA]</scope>
</reference>
<dbReference type="Pfam" id="PF00102">
    <property type="entry name" value="Y_phosphatase"/>
    <property type="match status" value="1"/>
</dbReference>
<dbReference type="Gene3D" id="3.90.190.10">
    <property type="entry name" value="Protein tyrosine phosphatase superfamily"/>
    <property type="match status" value="1"/>
</dbReference>
<dbReference type="InterPro" id="IPR029021">
    <property type="entry name" value="Prot-tyrosine_phosphatase-like"/>
</dbReference>
<dbReference type="AlphaFoldDB" id="A8PI24"/>
<protein>
    <recommendedName>
        <fullName evidence="1">Tyrosine-protein phosphatase domain-containing protein</fullName>
    </recommendedName>
</protein>
<evidence type="ECO:0000313" key="2">
    <source>
        <dbReference type="EMBL" id="EDP34469.1"/>
    </source>
</evidence>
<sequence length="186" mass="20940">MDAVNSVRRHLENEKLKEVDFGAISGSKNNRNNCHINLTHSTNRNTTQSTDLGYYNWCKKGLHVVNYALHHSPSSYSNALSSAFSSSRRNDVMVDAVVSPTVIHCLTGAHESGVYLLVELMIHCIEHNMEYGTHIVFPTVIVPWNTVVHPLLYDNSSQEYCMYIVFPTTIVLGNTVIHPFLYNNSS</sequence>
<feature type="domain" description="Tyrosine-protein phosphatase" evidence="1">
    <location>
        <begin position="34"/>
        <end position="130"/>
    </location>
</feature>
<dbReference type="SUPFAM" id="SSF52799">
    <property type="entry name" value="(Phosphotyrosine protein) phosphatases II"/>
    <property type="match status" value="1"/>
</dbReference>
<accession>A8PI24</accession>
<name>A8PI24_BRUMA</name>